<evidence type="ECO:0000313" key="2">
    <source>
        <dbReference type="EMBL" id="CAH9068390.1"/>
    </source>
</evidence>
<feature type="compositionally biased region" description="Pro residues" evidence="1">
    <location>
        <begin position="13"/>
        <end position="47"/>
    </location>
</feature>
<sequence>MDPRRHHHHDPPVLHPHPGPPPPIAHHHPGSPPPPMVHHHPGPPQPPMVHHHPGPPPPPVIHHHPGPPPPPVVHHHPDIPPPPVVHHHYGPHPPPSAVHVHDPRHQKQTYRVYCRANPDLVLTVRDGKVILAPPKPSDDHQRWYKEEKHSTRVKDEEGLPSFILVNKATEQAIKHSLGATHPVRLVPYNPEILDESIMWSESKNTGEDYKTIRMVNNIRLNMDAFHGDKEHGGVRDGTLIVLWEWTKGDNQRWKILPN</sequence>
<name>A0A9P0YMB3_CUSEU</name>
<dbReference type="InterPro" id="IPR040249">
    <property type="entry name" value="Ricin_B-like_lectin_EULS3-like"/>
</dbReference>
<dbReference type="Gene3D" id="2.80.10.50">
    <property type="match status" value="1"/>
</dbReference>
<evidence type="ECO:0000313" key="3">
    <source>
        <dbReference type="Proteomes" id="UP001152484"/>
    </source>
</evidence>
<dbReference type="InterPro" id="IPR035992">
    <property type="entry name" value="Ricin_B-like_lectins"/>
</dbReference>
<proteinExistence type="predicted"/>
<feature type="compositionally biased region" description="Pro residues" evidence="1">
    <location>
        <begin position="54"/>
        <end position="72"/>
    </location>
</feature>
<organism evidence="2 3">
    <name type="scientific">Cuscuta europaea</name>
    <name type="common">European dodder</name>
    <dbReference type="NCBI Taxonomy" id="41803"/>
    <lineage>
        <taxon>Eukaryota</taxon>
        <taxon>Viridiplantae</taxon>
        <taxon>Streptophyta</taxon>
        <taxon>Embryophyta</taxon>
        <taxon>Tracheophyta</taxon>
        <taxon>Spermatophyta</taxon>
        <taxon>Magnoliopsida</taxon>
        <taxon>eudicotyledons</taxon>
        <taxon>Gunneridae</taxon>
        <taxon>Pentapetalae</taxon>
        <taxon>asterids</taxon>
        <taxon>lamiids</taxon>
        <taxon>Solanales</taxon>
        <taxon>Convolvulaceae</taxon>
        <taxon>Cuscuteae</taxon>
        <taxon>Cuscuta</taxon>
        <taxon>Cuscuta subgen. Cuscuta</taxon>
    </lineage>
</organism>
<dbReference type="PANTHER" id="PTHR31257:SF2">
    <property type="entry name" value="RICIN B-LIKE LECTIN EULS3"/>
    <property type="match status" value="1"/>
</dbReference>
<feature type="region of interest" description="Disordered" evidence="1">
    <location>
        <begin position="1"/>
        <end position="101"/>
    </location>
</feature>
<dbReference type="Proteomes" id="UP001152484">
    <property type="component" value="Unassembled WGS sequence"/>
</dbReference>
<dbReference type="AlphaFoldDB" id="A0A9P0YMB3"/>
<dbReference type="PANTHER" id="PTHR31257">
    <property type="entry name" value="RICIN B-LIKE LECTIN EULS3"/>
    <property type="match status" value="1"/>
</dbReference>
<gene>
    <name evidence="2" type="ORF">CEURO_LOCUS2818</name>
</gene>
<keyword evidence="3" id="KW-1185">Reference proteome</keyword>
<dbReference type="CDD" id="cd23431">
    <property type="entry name" value="beta-trefoil_Ricin_AtEULS3-like"/>
    <property type="match status" value="1"/>
</dbReference>
<accession>A0A9P0YMB3</accession>
<dbReference type="EMBL" id="CAMAPE010000005">
    <property type="protein sequence ID" value="CAH9068390.1"/>
    <property type="molecule type" value="Genomic_DNA"/>
</dbReference>
<evidence type="ECO:0000256" key="1">
    <source>
        <dbReference type="SAM" id="MobiDB-lite"/>
    </source>
</evidence>
<dbReference type="OrthoDB" id="7769065at2759"/>
<comment type="caution">
    <text evidence="2">The sequence shown here is derived from an EMBL/GenBank/DDBJ whole genome shotgun (WGS) entry which is preliminary data.</text>
</comment>
<reference evidence="2" key="1">
    <citation type="submission" date="2022-07" db="EMBL/GenBank/DDBJ databases">
        <authorList>
            <person name="Macas J."/>
            <person name="Novak P."/>
            <person name="Neumann P."/>
        </authorList>
    </citation>
    <scope>NUCLEOTIDE SEQUENCE</scope>
</reference>
<dbReference type="SUPFAM" id="SSF50370">
    <property type="entry name" value="Ricin B-like lectins"/>
    <property type="match status" value="1"/>
</dbReference>
<protein>
    <submittedName>
        <fullName evidence="2">Uncharacterized protein</fullName>
    </submittedName>
</protein>